<protein>
    <submittedName>
        <fullName evidence="1">Uncharacterized protein</fullName>
    </submittedName>
</protein>
<dbReference type="Proteomes" id="UP000078162">
    <property type="component" value="Chromosome"/>
</dbReference>
<name>A0A1A9HTC6_9CHLA</name>
<proteinExistence type="predicted"/>
<dbReference type="EMBL" id="CP014639">
    <property type="protein sequence ID" value="ANH78239.1"/>
    <property type="molecule type" value="Genomic_DNA"/>
</dbReference>
<dbReference type="STRING" id="1806891.Cs308_0063"/>
<keyword evidence="2" id="KW-1185">Reference proteome</keyword>
<dbReference type="PATRIC" id="fig|1806891.3.peg.61"/>
<evidence type="ECO:0000313" key="1">
    <source>
        <dbReference type="EMBL" id="ANH78239.1"/>
    </source>
</evidence>
<accession>A0A1A9HTC6</accession>
<sequence>MVSKTTKAIFCAVQKLPAQHNPLYAKSQCSPKILRKKSFEKKFIKLQKRLKMKFNTHHLGEKQC</sequence>
<dbReference type="KEGG" id="csaz:Cs308_0063"/>
<gene>
    <name evidence="1" type="ORF">Cs308_0063</name>
</gene>
<reference evidence="2" key="1">
    <citation type="submission" date="2016-03" db="EMBL/GenBank/DDBJ databases">
        <title>Culture-independent genomics supports pathogen discovery for uncultivable bacteria within the genus Chlamydia.</title>
        <authorList>
            <person name="Taylor-Brown A."/>
            <person name="Bachmann N.L."/>
            <person name="Borel N."/>
            <person name="Polkinghorne A."/>
        </authorList>
    </citation>
    <scope>NUCLEOTIDE SEQUENCE [LARGE SCALE GENOMIC DNA]</scope>
    <source>
        <strain evidence="2">2742-308</strain>
    </source>
</reference>
<dbReference type="AlphaFoldDB" id="A0A1A9HTC6"/>
<organism evidence="1 2">
    <name type="scientific">Candidatus Chlamydia sanziniae</name>
    <dbReference type="NCBI Taxonomy" id="1806891"/>
    <lineage>
        <taxon>Bacteria</taxon>
        <taxon>Pseudomonadati</taxon>
        <taxon>Chlamydiota</taxon>
        <taxon>Chlamydiia</taxon>
        <taxon>Chlamydiales</taxon>
        <taxon>Chlamydiaceae</taxon>
        <taxon>Chlamydia/Chlamydophila group</taxon>
        <taxon>Chlamydia</taxon>
    </lineage>
</organism>
<evidence type="ECO:0000313" key="2">
    <source>
        <dbReference type="Proteomes" id="UP000078162"/>
    </source>
</evidence>